<dbReference type="InterPro" id="IPR013507">
    <property type="entry name" value="DNA_mismatch_S5_2-like"/>
</dbReference>
<feature type="region of interest" description="Disordered" evidence="6">
    <location>
        <begin position="338"/>
        <end position="373"/>
    </location>
</feature>
<proteinExistence type="inferred from homology"/>
<dbReference type="Pfam" id="PF08676">
    <property type="entry name" value="MutL_C"/>
    <property type="match status" value="1"/>
</dbReference>
<dbReference type="EMBL" id="JBBPCO010000013">
    <property type="protein sequence ID" value="MEK8090604.1"/>
    <property type="molecule type" value="Genomic_DNA"/>
</dbReference>
<dbReference type="CDD" id="cd03482">
    <property type="entry name" value="MutL_Trans_MutL"/>
    <property type="match status" value="1"/>
</dbReference>
<evidence type="ECO:0000313" key="9">
    <source>
        <dbReference type="EMBL" id="MEK8090604.1"/>
    </source>
</evidence>
<keyword evidence="4 5" id="KW-0234">DNA repair</keyword>
<dbReference type="InterPro" id="IPR002099">
    <property type="entry name" value="MutL/Mlh/PMS"/>
</dbReference>
<evidence type="ECO:0000256" key="2">
    <source>
        <dbReference type="ARBA" id="ARBA00021975"/>
    </source>
</evidence>
<dbReference type="SUPFAM" id="SSF118116">
    <property type="entry name" value="DNA mismatch repair protein MutL"/>
    <property type="match status" value="1"/>
</dbReference>
<evidence type="ECO:0000256" key="6">
    <source>
        <dbReference type="SAM" id="MobiDB-lite"/>
    </source>
</evidence>
<dbReference type="Gene3D" id="3.30.1370.100">
    <property type="entry name" value="MutL, C-terminal domain, regulatory subdomain"/>
    <property type="match status" value="1"/>
</dbReference>
<accession>A0ABU9DAQ1</accession>
<dbReference type="InterPro" id="IPR020568">
    <property type="entry name" value="Ribosomal_Su5_D2-typ_SF"/>
</dbReference>
<name>A0ABU9DAQ1_9PROT</name>
<dbReference type="InterPro" id="IPR036890">
    <property type="entry name" value="HATPase_C_sf"/>
</dbReference>
<evidence type="ECO:0000259" key="7">
    <source>
        <dbReference type="SMART" id="SM00853"/>
    </source>
</evidence>
<dbReference type="SUPFAM" id="SSF54211">
    <property type="entry name" value="Ribosomal protein S5 domain 2-like"/>
    <property type="match status" value="1"/>
</dbReference>
<dbReference type="PANTHER" id="PTHR10073">
    <property type="entry name" value="DNA MISMATCH REPAIR PROTEIN MLH, PMS, MUTL"/>
    <property type="match status" value="1"/>
</dbReference>
<dbReference type="GO" id="GO:0004519">
    <property type="term" value="F:endonuclease activity"/>
    <property type="evidence" value="ECO:0007669"/>
    <property type="project" value="UniProtKB-KW"/>
</dbReference>
<feature type="domain" description="DNA mismatch repair protein S5" evidence="8">
    <location>
        <begin position="214"/>
        <end position="332"/>
    </location>
</feature>
<dbReference type="RefSeq" id="WP_341371658.1">
    <property type="nucleotide sequence ID" value="NZ_JBBPCO010000013.1"/>
</dbReference>
<reference evidence="9 10" key="1">
    <citation type="submission" date="2024-04" db="EMBL/GenBank/DDBJ databases">
        <authorList>
            <person name="Abashina T."/>
            <person name="Shaikin A."/>
        </authorList>
    </citation>
    <scope>NUCLEOTIDE SEQUENCE [LARGE SCALE GENOMIC DNA]</scope>
    <source>
        <strain evidence="9 10">AAFK</strain>
    </source>
</reference>
<dbReference type="InterPro" id="IPR020667">
    <property type="entry name" value="DNA_mismatch_repair_MutL"/>
</dbReference>
<evidence type="ECO:0000256" key="5">
    <source>
        <dbReference type="HAMAP-Rule" id="MF_00149"/>
    </source>
</evidence>
<keyword evidence="9" id="KW-0378">Hydrolase</keyword>
<sequence>MPASRVQLLPALLINQIAAGEVVDRPASVVKELLENSLDAGARRVEILLEESGLRRIRIRDDGHGIAPDDLALCLARHATSKIRSLEELEQVESFGFRGEALPAIASVARLQLTSRETGTEQAWQISVSGGESGELAPAAHPAGTTVEVRDLFFNTPARRKFLKGERTELFHVQDVVRAAALARFDVEFRFQSAERSVWRLPPALDAQARHQRVAEILGEGFLENSLYVEHEHLGLRLEGWVGLPNFNRANTAAQHFFVNGRPVRDKTVAHAVRQAFSDVLFKGRHPAFVLYLCLDPASVDVNVHPAKQEVRFREARLVHDFLYRTLYQVLGEYRPSATPIPEPAPRENNEAPAFKPDLPLSSARPAPARGQGALPLREPGADYWAALVAPAIAPAASLVPEQPSGPMPADIGQHALGRAIGQVAGRFILAENDQGLVLVDQHAAHERVLYEELKQQLGTGQSVQALLIPVQLTLSPAQMQVWEAHQSAFRENGFDCSALGPQTLVVRSMPRLLSGRDLGPLFQVFLDDLRELGSSRHTEECIHALLGNIACKAAIKANHPLSLEEMNALLRQVEQTPRAGQCNHGRPTYVQMSLDEMDRLFLRGR</sequence>
<dbReference type="Proteomes" id="UP001446205">
    <property type="component" value="Unassembled WGS sequence"/>
</dbReference>
<dbReference type="SUPFAM" id="SSF55874">
    <property type="entry name" value="ATPase domain of HSP90 chaperone/DNA topoisomerase II/histidine kinase"/>
    <property type="match status" value="1"/>
</dbReference>
<dbReference type="InterPro" id="IPR037198">
    <property type="entry name" value="MutL_C_sf"/>
</dbReference>
<feature type="domain" description="MutL C-terminal dimerisation" evidence="7">
    <location>
        <begin position="420"/>
        <end position="562"/>
    </location>
</feature>
<keyword evidence="10" id="KW-1185">Reference proteome</keyword>
<dbReference type="InterPro" id="IPR014721">
    <property type="entry name" value="Ribsml_uS5_D2-typ_fold_subgr"/>
</dbReference>
<comment type="function">
    <text evidence="5">This protein is involved in the repair of mismatches in DNA. It is required for dam-dependent methyl-directed DNA mismatch repair. May act as a 'molecular matchmaker', a protein that promotes the formation of a stable complex between two or more DNA-binding proteins in an ATP-dependent manner without itself being part of a final effector complex.</text>
</comment>
<dbReference type="SMART" id="SM01340">
    <property type="entry name" value="DNA_mis_repair"/>
    <property type="match status" value="1"/>
</dbReference>
<dbReference type="SMART" id="SM00853">
    <property type="entry name" value="MutL_C"/>
    <property type="match status" value="1"/>
</dbReference>
<comment type="similarity">
    <text evidence="1 5">Belongs to the DNA mismatch repair MutL/HexB family.</text>
</comment>
<dbReference type="InterPro" id="IPR038973">
    <property type="entry name" value="MutL/Mlh/Pms-like"/>
</dbReference>
<dbReference type="Gene3D" id="3.30.1540.20">
    <property type="entry name" value="MutL, C-terminal domain, dimerisation subdomain"/>
    <property type="match status" value="1"/>
</dbReference>
<evidence type="ECO:0000313" key="10">
    <source>
        <dbReference type="Proteomes" id="UP001446205"/>
    </source>
</evidence>
<protein>
    <recommendedName>
        <fullName evidence="2 5">DNA mismatch repair protein MutL</fullName>
    </recommendedName>
</protein>
<dbReference type="PANTHER" id="PTHR10073:SF12">
    <property type="entry name" value="DNA MISMATCH REPAIR PROTEIN MLH1"/>
    <property type="match status" value="1"/>
</dbReference>
<keyword evidence="9" id="KW-0540">Nuclease</keyword>
<dbReference type="Gene3D" id="3.30.230.10">
    <property type="match status" value="1"/>
</dbReference>
<evidence type="ECO:0000259" key="8">
    <source>
        <dbReference type="SMART" id="SM01340"/>
    </source>
</evidence>
<dbReference type="InterPro" id="IPR042121">
    <property type="entry name" value="MutL_C_regsub"/>
</dbReference>
<dbReference type="InterPro" id="IPR042120">
    <property type="entry name" value="MutL_C_dimsub"/>
</dbReference>
<organism evidence="9 10">
    <name type="scientific">Thermithiobacillus plumbiphilus</name>
    <dbReference type="NCBI Taxonomy" id="1729899"/>
    <lineage>
        <taxon>Bacteria</taxon>
        <taxon>Pseudomonadati</taxon>
        <taxon>Pseudomonadota</taxon>
        <taxon>Acidithiobacillia</taxon>
        <taxon>Acidithiobacillales</taxon>
        <taxon>Thermithiobacillaceae</taxon>
        <taxon>Thermithiobacillus</taxon>
    </lineage>
</organism>
<keyword evidence="3 5" id="KW-0227">DNA damage</keyword>
<dbReference type="NCBIfam" id="TIGR00585">
    <property type="entry name" value="mutl"/>
    <property type="match status" value="1"/>
</dbReference>
<dbReference type="CDD" id="cd16926">
    <property type="entry name" value="HATPase_MutL-MLH-PMS-like"/>
    <property type="match status" value="1"/>
</dbReference>
<keyword evidence="9" id="KW-0255">Endonuclease</keyword>
<dbReference type="HAMAP" id="MF_00149">
    <property type="entry name" value="DNA_mis_repair"/>
    <property type="match status" value="1"/>
</dbReference>
<evidence type="ECO:0000256" key="4">
    <source>
        <dbReference type="ARBA" id="ARBA00023204"/>
    </source>
</evidence>
<dbReference type="Pfam" id="PF13589">
    <property type="entry name" value="HATPase_c_3"/>
    <property type="match status" value="1"/>
</dbReference>
<evidence type="ECO:0000256" key="3">
    <source>
        <dbReference type="ARBA" id="ARBA00022763"/>
    </source>
</evidence>
<dbReference type="PROSITE" id="PS00058">
    <property type="entry name" value="DNA_MISMATCH_REPAIR_1"/>
    <property type="match status" value="1"/>
</dbReference>
<dbReference type="InterPro" id="IPR014762">
    <property type="entry name" value="DNA_mismatch_repair_CS"/>
</dbReference>
<gene>
    <name evidence="5 9" type="primary">mutL</name>
    <name evidence="9" type="ORF">WOB96_12645</name>
</gene>
<dbReference type="InterPro" id="IPR014790">
    <property type="entry name" value="MutL_C"/>
</dbReference>
<comment type="caution">
    <text evidence="9">The sequence shown here is derived from an EMBL/GenBank/DDBJ whole genome shotgun (WGS) entry which is preliminary data.</text>
</comment>
<evidence type="ECO:0000256" key="1">
    <source>
        <dbReference type="ARBA" id="ARBA00006082"/>
    </source>
</evidence>
<dbReference type="Gene3D" id="3.30.565.10">
    <property type="entry name" value="Histidine kinase-like ATPase, C-terminal domain"/>
    <property type="match status" value="1"/>
</dbReference>
<dbReference type="Pfam" id="PF01119">
    <property type="entry name" value="DNA_mis_repair"/>
    <property type="match status" value="1"/>
</dbReference>